<evidence type="ECO:0000313" key="7">
    <source>
        <dbReference type="EMBL" id="CAL4806052.1"/>
    </source>
</evidence>
<feature type="domain" description="BD-FAE-like" evidence="4">
    <location>
        <begin position="32"/>
        <end position="93"/>
    </location>
</feature>
<keyword evidence="1" id="KW-0378">Hydrolase</keyword>
<accession>A0A9P1GPX5</accession>
<dbReference type="AlphaFoldDB" id="A0A9P1GPX5"/>
<dbReference type="Proteomes" id="UP001152797">
    <property type="component" value="Unassembled WGS sequence"/>
</dbReference>
<keyword evidence="2" id="KW-0472">Membrane</keyword>
<keyword evidence="2" id="KW-0812">Transmembrane</keyword>
<proteinExistence type="predicted"/>
<evidence type="ECO:0000256" key="2">
    <source>
        <dbReference type="SAM" id="Phobius"/>
    </source>
</evidence>
<organism evidence="5">
    <name type="scientific">Cladocopium goreaui</name>
    <dbReference type="NCBI Taxonomy" id="2562237"/>
    <lineage>
        <taxon>Eukaryota</taxon>
        <taxon>Sar</taxon>
        <taxon>Alveolata</taxon>
        <taxon>Dinophyceae</taxon>
        <taxon>Suessiales</taxon>
        <taxon>Symbiodiniaceae</taxon>
        <taxon>Cladocopium</taxon>
    </lineage>
</organism>
<dbReference type="GO" id="GO:0016787">
    <property type="term" value="F:hydrolase activity"/>
    <property type="evidence" value="ECO:0007669"/>
    <property type="project" value="UniProtKB-KW"/>
</dbReference>
<dbReference type="EMBL" id="CAMXCT020006711">
    <property type="protein sequence ID" value="CAL1172115.1"/>
    <property type="molecule type" value="Genomic_DNA"/>
</dbReference>
<feature type="transmembrane region" description="Helical" evidence="2">
    <location>
        <begin position="96"/>
        <end position="118"/>
    </location>
</feature>
<dbReference type="InterPro" id="IPR049492">
    <property type="entry name" value="BD-FAE-like_dom"/>
</dbReference>
<dbReference type="Pfam" id="PF20434">
    <property type="entry name" value="BD-FAE"/>
    <property type="match status" value="1"/>
</dbReference>
<reference evidence="5" key="1">
    <citation type="submission" date="2022-10" db="EMBL/GenBank/DDBJ databases">
        <authorList>
            <person name="Chen Y."/>
            <person name="Dougan E. K."/>
            <person name="Chan C."/>
            <person name="Rhodes N."/>
            <person name="Thang M."/>
        </authorList>
    </citation>
    <scope>NUCLEOTIDE SEQUENCE</scope>
</reference>
<keyword evidence="2" id="KW-1133">Transmembrane helix</keyword>
<dbReference type="Gene3D" id="3.40.50.1820">
    <property type="entry name" value="alpha/beta hydrolase"/>
    <property type="match status" value="1"/>
</dbReference>
<dbReference type="SUPFAM" id="SSF53474">
    <property type="entry name" value="alpha/beta-Hydrolases"/>
    <property type="match status" value="1"/>
</dbReference>
<feature type="domain" description="Alpha/beta hydrolase fold-3" evidence="3">
    <location>
        <begin position="152"/>
        <end position="312"/>
    </location>
</feature>
<sequence length="359" mass="38894">MPTTAAGKKIEVVHDVCYHPLGPAVASSAQFLDVYVPPEAKEENASLPVVVFLHGGGWRRGSRRSNIFHFFQNVGLVLADQGFVAVLPSYRKSLPYAPWLLGMLGATALTLTALPLLFRRQSTRSTSSSVGALAGVWGGLALILRQLIRWVSPGVRHPAHLEDCARAVGWVQQGGTRAFGGDPGKVVLLGNSAGAHLASLLALDASKASTEIPSPLRGLIAISGIYCGQRFYQSWLMRHMFGYVFDDHPSWDDCFPLGRCPDPSDPSRPDSSSQLEGLCPVLLINAAFDVGLQPHAEDFAKRLRQCGAQVSGPVVLPGTDHFRMLPLLGRTQRSGGRVSSREDRELLPLISDFVRRVCQ</sequence>
<keyword evidence="8" id="KW-1185">Reference proteome</keyword>
<name>A0A9P1GPX5_9DINO</name>
<evidence type="ECO:0000313" key="5">
    <source>
        <dbReference type="EMBL" id="CAI4018740.1"/>
    </source>
</evidence>
<dbReference type="PANTHER" id="PTHR48081">
    <property type="entry name" value="AB HYDROLASE SUPERFAMILY PROTEIN C4A8.06C"/>
    <property type="match status" value="1"/>
</dbReference>
<dbReference type="InterPro" id="IPR013094">
    <property type="entry name" value="AB_hydrolase_3"/>
</dbReference>
<evidence type="ECO:0000313" key="8">
    <source>
        <dbReference type="Proteomes" id="UP001152797"/>
    </source>
</evidence>
<dbReference type="EMBL" id="CAMXCT010006711">
    <property type="protein sequence ID" value="CAI4018740.1"/>
    <property type="molecule type" value="Genomic_DNA"/>
</dbReference>
<protein>
    <submittedName>
        <fullName evidence="7">BD-FAE-like domain-containing protein</fullName>
    </submittedName>
</protein>
<evidence type="ECO:0000259" key="3">
    <source>
        <dbReference type="Pfam" id="PF07859"/>
    </source>
</evidence>
<dbReference type="PROSITE" id="PS00122">
    <property type="entry name" value="CARBOXYLESTERASE_B_1"/>
    <property type="match status" value="1"/>
</dbReference>
<feature type="transmembrane region" description="Helical" evidence="2">
    <location>
        <begin position="67"/>
        <end position="90"/>
    </location>
</feature>
<dbReference type="InterPro" id="IPR029058">
    <property type="entry name" value="AB_hydrolase_fold"/>
</dbReference>
<evidence type="ECO:0000259" key="4">
    <source>
        <dbReference type="Pfam" id="PF20434"/>
    </source>
</evidence>
<gene>
    <name evidence="5" type="ORF">C1SCF055_LOCUS43283</name>
</gene>
<comment type="caution">
    <text evidence="5">The sequence shown here is derived from an EMBL/GenBank/DDBJ whole genome shotgun (WGS) entry which is preliminary data.</text>
</comment>
<evidence type="ECO:0000313" key="6">
    <source>
        <dbReference type="EMBL" id="CAL1172115.1"/>
    </source>
</evidence>
<dbReference type="InterPro" id="IPR019826">
    <property type="entry name" value="Carboxylesterase_B_AS"/>
</dbReference>
<dbReference type="Pfam" id="PF07859">
    <property type="entry name" value="Abhydrolase_3"/>
    <property type="match status" value="1"/>
</dbReference>
<feature type="transmembrane region" description="Helical" evidence="2">
    <location>
        <begin position="130"/>
        <end position="148"/>
    </location>
</feature>
<dbReference type="EMBL" id="CAMXCT030006711">
    <property type="protein sequence ID" value="CAL4806052.1"/>
    <property type="molecule type" value="Genomic_DNA"/>
</dbReference>
<reference evidence="6" key="2">
    <citation type="submission" date="2024-04" db="EMBL/GenBank/DDBJ databases">
        <authorList>
            <person name="Chen Y."/>
            <person name="Shah S."/>
            <person name="Dougan E. K."/>
            <person name="Thang M."/>
            <person name="Chan C."/>
        </authorList>
    </citation>
    <scope>NUCLEOTIDE SEQUENCE [LARGE SCALE GENOMIC DNA]</scope>
</reference>
<dbReference type="InterPro" id="IPR050300">
    <property type="entry name" value="GDXG_lipolytic_enzyme"/>
</dbReference>
<dbReference type="PANTHER" id="PTHR48081:SF33">
    <property type="entry name" value="KYNURENINE FORMAMIDASE"/>
    <property type="match status" value="1"/>
</dbReference>
<evidence type="ECO:0000256" key="1">
    <source>
        <dbReference type="ARBA" id="ARBA00022801"/>
    </source>
</evidence>